<dbReference type="EMBL" id="UOEB01000186">
    <property type="protein sequence ID" value="VAV84848.1"/>
    <property type="molecule type" value="Genomic_DNA"/>
</dbReference>
<proteinExistence type="predicted"/>
<sequence length="147" mass="17451">MLEKIHYIIVVLFLSISFLTNAQTSNAINYKANIKAPLTNKENVQLQEVFGDKLQNYVLNNSQRLKDIKNLLRNRVSVVELPNFKKKATLLSEIPLFNNYNKNLRRKRFNKDTFNPLKYNFDFYSNGTKIYKVDRTNYYIVIKSQYQ</sequence>
<gene>
    <name evidence="1" type="ORF">MNBD_BACTEROID02-1521</name>
</gene>
<organism evidence="1">
    <name type="scientific">hydrothermal vent metagenome</name>
    <dbReference type="NCBI Taxonomy" id="652676"/>
    <lineage>
        <taxon>unclassified sequences</taxon>
        <taxon>metagenomes</taxon>
        <taxon>ecological metagenomes</taxon>
    </lineage>
</organism>
<protein>
    <submittedName>
        <fullName evidence="1">Uncharacterized protein</fullName>
    </submittedName>
</protein>
<reference evidence="1" key="1">
    <citation type="submission" date="2018-06" db="EMBL/GenBank/DDBJ databases">
        <authorList>
            <person name="Zhirakovskaya E."/>
        </authorList>
    </citation>
    <scope>NUCLEOTIDE SEQUENCE</scope>
</reference>
<evidence type="ECO:0000313" key="1">
    <source>
        <dbReference type="EMBL" id="VAV84848.1"/>
    </source>
</evidence>
<accession>A0A3B0RA80</accession>
<name>A0A3B0RA80_9ZZZZ</name>
<dbReference type="AlphaFoldDB" id="A0A3B0RA80"/>